<comment type="function">
    <text evidence="4">Required for resistance to DNA-damaging agents.</text>
</comment>
<gene>
    <name evidence="6" type="primary">uspE</name>
    <name evidence="6" type="ORF">H9847_08355</name>
</gene>
<evidence type="ECO:0000256" key="3">
    <source>
        <dbReference type="ARBA" id="ARBA00022490"/>
    </source>
</evidence>
<comment type="similarity">
    <text evidence="2">Belongs to the universal stress protein A family.</text>
</comment>
<dbReference type="Pfam" id="PF00582">
    <property type="entry name" value="Usp"/>
    <property type="match status" value="2"/>
</dbReference>
<feature type="domain" description="UspA" evidence="5">
    <location>
        <begin position="4"/>
        <end position="153"/>
    </location>
</feature>
<dbReference type="NCBIfam" id="NF008380">
    <property type="entry name" value="PRK11175.1"/>
    <property type="match status" value="1"/>
</dbReference>
<proteinExistence type="inferred from homology"/>
<feature type="domain" description="UspA" evidence="5">
    <location>
        <begin position="163"/>
        <end position="294"/>
    </location>
</feature>
<evidence type="ECO:0000256" key="2">
    <source>
        <dbReference type="ARBA" id="ARBA00008791"/>
    </source>
</evidence>
<dbReference type="GO" id="GO:0005737">
    <property type="term" value="C:cytoplasm"/>
    <property type="evidence" value="ECO:0007669"/>
    <property type="project" value="UniProtKB-SubCell"/>
</dbReference>
<dbReference type="InterPro" id="IPR006016">
    <property type="entry name" value="UspA"/>
</dbReference>
<protein>
    <submittedName>
        <fullName evidence="6">Universal stress protein UspE</fullName>
    </submittedName>
</protein>
<reference evidence="6" key="1">
    <citation type="journal article" date="2021" name="PeerJ">
        <title>Extensive microbial diversity within the chicken gut microbiome revealed by metagenomics and culture.</title>
        <authorList>
            <person name="Gilroy R."/>
            <person name="Ravi A."/>
            <person name="Getino M."/>
            <person name="Pursley I."/>
            <person name="Horton D.L."/>
            <person name="Alikhan N.F."/>
            <person name="Baker D."/>
            <person name="Gharbi K."/>
            <person name="Hall N."/>
            <person name="Watson M."/>
            <person name="Adriaenssens E.M."/>
            <person name="Foster-Nyarko E."/>
            <person name="Jarju S."/>
            <person name="Secka A."/>
            <person name="Antonio M."/>
            <person name="Oren A."/>
            <person name="Chaudhuri R.R."/>
            <person name="La Ragione R."/>
            <person name="Hildebrand F."/>
            <person name="Pallen M.J."/>
        </authorList>
    </citation>
    <scope>NUCLEOTIDE SEQUENCE</scope>
    <source>
        <strain evidence="6">378</strain>
    </source>
</reference>
<dbReference type="PANTHER" id="PTHR47892:SF1">
    <property type="entry name" value="UNIVERSAL STRESS PROTEIN E"/>
    <property type="match status" value="1"/>
</dbReference>
<evidence type="ECO:0000256" key="1">
    <source>
        <dbReference type="ARBA" id="ARBA00004496"/>
    </source>
</evidence>
<accession>A0A948X1V6</accession>
<dbReference type="Gene3D" id="3.40.50.12370">
    <property type="match status" value="1"/>
</dbReference>
<evidence type="ECO:0000256" key="4">
    <source>
        <dbReference type="ARBA" id="ARBA00037131"/>
    </source>
</evidence>
<dbReference type="Proteomes" id="UP000733611">
    <property type="component" value="Unassembled WGS sequence"/>
</dbReference>
<comment type="subcellular location">
    <subcellularLocation>
        <location evidence="1">Cytoplasm</location>
    </subcellularLocation>
</comment>
<dbReference type="EMBL" id="JAHLFE010000170">
    <property type="protein sequence ID" value="MBU3844856.1"/>
    <property type="molecule type" value="Genomic_DNA"/>
</dbReference>
<dbReference type="AlphaFoldDB" id="A0A948X1V6"/>
<organism evidence="6 7">
    <name type="scientific">Candidatus Anaerobiospirillum pullicola</name>
    <dbReference type="NCBI Taxonomy" id="2838451"/>
    <lineage>
        <taxon>Bacteria</taxon>
        <taxon>Pseudomonadati</taxon>
        <taxon>Pseudomonadota</taxon>
        <taxon>Gammaproteobacteria</taxon>
        <taxon>Aeromonadales</taxon>
        <taxon>Succinivibrionaceae</taxon>
        <taxon>Anaerobiospirillum</taxon>
    </lineage>
</organism>
<keyword evidence="3" id="KW-0963">Cytoplasm</keyword>
<evidence type="ECO:0000313" key="6">
    <source>
        <dbReference type="EMBL" id="MBU3844856.1"/>
    </source>
</evidence>
<name>A0A948X1V6_9GAMM</name>
<comment type="caution">
    <text evidence="6">The sequence shown here is derived from an EMBL/GenBank/DDBJ whole genome shotgun (WGS) entry which is preliminary data.</text>
</comment>
<reference evidence="6" key="2">
    <citation type="submission" date="2021-04" db="EMBL/GenBank/DDBJ databases">
        <authorList>
            <person name="Gilroy R."/>
        </authorList>
    </citation>
    <scope>NUCLEOTIDE SEQUENCE</scope>
    <source>
        <strain evidence="6">378</strain>
    </source>
</reference>
<dbReference type="PANTHER" id="PTHR47892">
    <property type="entry name" value="UNIVERSAL STRESS PROTEIN E"/>
    <property type="match status" value="1"/>
</dbReference>
<sequence>MRQYNNILVIIEPKKDKQLALERAIQIARFNPKVTITALRLIYNFTNEIRFLGKKTELATHNDAEEATQAELNKLIAETLALHPDVKDKGVKIVPKLKWVSDISDGMLEEANSGIYDLLIKGANHHGILDSIIFTPHDWNLLRHAVLPVVIAKDHPWTGDSSIVVAVDFTSTEKQLMNVLLLREAQMLSTITKTPIHLVNSAPVVLPTVMLEVPNYAPELYAESILAEHKRRIMDFAKLHHIPESQCHIAEGMPDDVLPKLCQKLNANTVFIASVGRSGVGAALVGNTCEEIVDFINADLFVLNRKTVTHEQKAAHTQE</sequence>
<evidence type="ECO:0000259" key="5">
    <source>
        <dbReference type="Pfam" id="PF00582"/>
    </source>
</evidence>
<evidence type="ECO:0000313" key="7">
    <source>
        <dbReference type="Proteomes" id="UP000733611"/>
    </source>
</evidence>
<dbReference type="SUPFAM" id="SSF52402">
    <property type="entry name" value="Adenine nucleotide alpha hydrolases-like"/>
    <property type="match status" value="2"/>
</dbReference>